<gene>
    <name evidence="2" type="primary">72</name>
    <name evidence="2" type="ORF">SEA_FUZZBUSTER_72</name>
</gene>
<evidence type="ECO:0000313" key="2">
    <source>
        <dbReference type="EMBL" id="QDP45556.1"/>
    </source>
</evidence>
<evidence type="ECO:0000256" key="1">
    <source>
        <dbReference type="SAM" id="MobiDB-lite"/>
    </source>
</evidence>
<accession>A0A516KV46</accession>
<protein>
    <submittedName>
        <fullName evidence="2">Uncharacterized protein</fullName>
    </submittedName>
</protein>
<organism evidence="2 3">
    <name type="scientific">Microbacterium phage FuzzBuster</name>
    <dbReference type="NCBI Taxonomy" id="2590935"/>
    <lineage>
        <taxon>Viruses</taxon>
        <taxon>Duplodnaviria</taxon>
        <taxon>Heunggongvirae</taxon>
        <taxon>Uroviricota</taxon>
        <taxon>Caudoviricetes</taxon>
        <taxon>Hodgkinviridae</taxon>
        <taxon>Fuzzbustervirus</taxon>
        <taxon>Fuzzbustervirus fuzzbuster</taxon>
    </lineage>
</organism>
<proteinExistence type="predicted"/>
<dbReference type="Proteomes" id="UP000315280">
    <property type="component" value="Segment"/>
</dbReference>
<reference evidence="2 3" key="1">
    <citation type="submission" date="2019-06" db="EMBL/GenBank/DDBJ databases">
        <authorList>
            <person name="Austin C.R."/>
            <person name="Baumgardner C.A."/>
            <person name="Baysinger H.J."/>
            <person name="David A.M."/>
            <person name="Folse N.B."/>
            <person name="Gammon C.A."/>
            <person name="Garcia V.M."/>
            <person name="Gobble C.S."/>
            <person name="Herold B.N."/>
            <person name="Huamancondor M.S."/>
            <person name="Matheson G.R."/>
            <person name="Mondragon I."/>
            <person name="Nemes S.A."/>
            <person name="Neri L.M."/>
            <person name="Renaud V.D."/>
            <person name="Rigsbee E.A."/>
            <person name="Rockette B.M."/>
            <person name="Santiago M.R."/>
            <person name="Savage M.D."/>
            <person name="Simpson J.M."/>
            <person name="Slentz J.N."/>
            <person name="Spencer B.G."/>
            <person name="White D.J."/>
            <person name="Yarboro C.B."/>
            <person name="Anderson E.L."/>
            <person name="Wallen J.R."/>
            <person name="Gainey M.D."/>
            <person name="Garlena R.A."/>
            <person name="Russell D.A."/>
            <person name="Pope W.H."/>
            <person name="Jacobs-Sera D."/>
            <person name="Hatfull G.F."/>
        </authorList>
    </citation>
    <scope>NUCLEOTIDE SEQUENCE [LARGE SCALE GENOMIC DNA]</scope>
</reference>
<evidence type="ECO:0000313" key="3">
    <source>
        <dbReference type="Proteomes" id="UP000315280"/>
    </source>
</evidence>
<keyword evidence="3" id="KW-1185">Reference proteome</keyword>
<dbReference type="EMBL" id="MN062720">
    <property type="protein sequence ID" value="QDP45556.1"/>
    <property type="molecule type" value="Genomic_DNA"/>
</dbReference>
<feature type="region of interest" description="Disordered" evidence="1">
    <location>
        <begin position="1"/>
        <end position="21"/>
    </location>
</feature>
<sequence length="74" mass="7886">MVDAMTDKPNRKPAGAAVPGAVDRPVNYPKTLTMMVSEDTFDAIAAEKKRTGRSKGDIGREWLETGRAAHAASA</sequence>
<feature type="compositionally biased region" description="Basic and acidic residues" evidence="1">
    <location>
        <begin position="1"/>
        <end position="10"/>
    </location>
</feature>
<name>A0A516KV46_9CAUD</name>